<comment type="caution">
    <text evidence="6">The sequence shown here is derived from an EMBL/GenBank/DDBJ whole genome shotgun (WGS) entry which is preliminary data.</text>
</comment>
<evidence type="ECO:0000256" key="3">
    <source>
        <dbReference type="SAM" id="MobiDB-lite"/>
    </source>
</evidence>
<dbReference type="PANTHER" id="PTHR32099">
    <property type="entry name" value="CYSTEINE-RICH REPEAT SECRETORY PROTEIN"/>
    <property type="match status" value="1"/>
</dbReference>
<gene>
    <name evidence="6" type="ORF">QN277_001268</name>
</gene>
<dbReference type="AlphaFoldDB" id="A0AAE1TGW2"/>
<keyword evidence="7" id="KW-1185">Reference proteome</keyword>
<feature type="chain" id="PRO_5042037075" description="Gnk2-homologous domain-containing protein" evidence="4">
    <location>
        <begin position="21"/>
        <end position="299"/>
    </location>
</feature>
<dbReference type="PANTHER" id="PTHR32099:SF103">
    <property type="entry name" value="GNK2-HOMOLOGOUS DOMAIN-CONTAINING PROTEIN"/>
    <property type="match status" value="1"/>
</dbReference>
<evidence type="ECO:0000256" key="1">
    <source>
        <dbReference type="ARBA" id="ARBA00022729"/>
    </source>
</evidence>
<dbReference type="FunFam" id="3.30.430.20:FF:000003">
    <property type="entry name" value="Cysteine-rich RLK (RECEPTOR-like protein kinase) 10"/>
    <property type="match status" value="1"/>
</dbReference>
<accession>A0AAE1TGW2</accession>
<dbReference type="PROSITE" id="PS51473">
    <property type="entry name" value="GNK2"/>
    <property type="match status" value="2"/>
</dbReference>
<evidence type="ECO:0000313" key="6">
    <source>
        <dbReference type="EMBL" id="KAK4284436.1"/>
    </source>
</evidence>
<sequence>MRISTISLALVSFLSRLILSAQQPVYSNCSLGKGTYTDSSVFHTNLNALLSNFSSDTKIDYGFYNSSYGESPNRVNALGLCRGDVKPETCRGCLKNATTILLKECPNQMEAFGYYDLCIFRYANRSIFGIYQDHDFSFSFNNPEKAQDAEKYTNALDDLMQSLRTKAAAGDSHLKVAMGNATAGGNETVYGLAQCTPDLSQQDCEDCLDKAISDISLCCQNKIGGRVIKLSCNLRFEKVHFYDSIQLSPATPALAPSSKTTSSPPGAADSPKASEGNNERTSRIVAIVAGVLGAFTTLY</sequence>
<dbReference type="Proteomes" id="UP001293593">
    <property type="component" value="Unassembled WGS sequence"/>
</dbReference>
<reference evidence="6" key="1">
    <citation type="submission" date="2023-10" db="EMBL/GenBank/DDBJ databases">
        <title>Chromosome-level genome of the transformable northern wattle, Acacia crassicarpa.</title>
        <authorList>
            <person name="Massaro I."/>
            <person name="Sinha N.R."/>
            <person name="Poethig S."/>
            <person name="Leichty A.R."/>
        </authorList>
    </citation>
    <scope>NUCLEOTIDE SEQUENCE</scope>
    <source>
        <strain evidence="6">Acra3RX</strain>
        <tissue evidence="6">Leaf</tissue>
    </source>
</reference>
<organism evidence="6 7">
    <name type="scientific">Acacia crassicarpa</name>
    <name type="common">northern wattle</name>
    <dbReference type="NCBI Taxonomy" id="499986"/>
    <lineage>
        <taxon>Eukaryota</taxon>
        <taxon>Viridiplantae</taxon>
        <taxon>Streptophyta</taxon>
        <taxon>Embryophyta</taxon>
        <taxon>Tracheophyta</taxon>
        <taxon>Spermatophyta</taxon>
        <taxon>Magnoliopsida</taxon>
        <taxon>eudicotyledons</taxon>
        <taxon>Gunneridae</taxon>
        <taxon>Pentapetalae</taxon>
        <taxon>rosids</taxon>
        <taxon>fabids</taxon>
        <taxon>Fabales</taxon>
        <taxon>Fabaceae</taxon>
        <taxon>Caesalpinioideae</taxon>
        <taxon>mimosoid clade</taxon>
        <taxon>Acacieae</taxon>
        <taxon>Acacia</taxon>
    </lineage>
</organism>
<protein>
    <recommendedName>
        <fullName evidence="5">Gnk2-homologous domain-containing protein</fullName>
    </recommendedName>
</protein>
<dbReference type="Gene3D" id="3.30.430.20">
    <property type="entry name" value="Gnk2 domain, C-X8-C-X2-C motif"/>
    <property type="match status" value="2"/>
</dbReference>
<feature type="domain" description="Gnk2-homologous" evidence="5">
    <location>
        <begin position="24"/>
        <end position="127"/>
    </location>
</feature>
<proteinExistence type="predicted"/>
<dbReference type="InterPro" id="IPR038408">
    <property type="entry name" value="GNK2_sf"/>
</dbReference>
<evidence type="ECO:0000256" key="4">
    <source>
        <dbReference type="SAM" id="SignalP"/>
    </source>
</evidence>
<dbReference type="CDD" id="cd23509">
    <property type="entry name" value="Gnk2-like"/>
    <property type="match status" value="2"/>
</dbReference>
<name>A0AAE1TGW2_9FABA</name>
<evidence type="ECO:0000259" key="5">
    <source>
        <dbReference type="PROSITE" id="PS51473"/>
    </source>
</evidence>
<dbReference type="InterPro" id="IPR002902">
    <property type="entry name" value="GNK2"/>
</dbReference>
<feature type="signal peptide" evidence="4">
    <location>
        <begin position="1"/>
        <end position="20"/>
    </location>
</feature>
<evidence type="ECO:0000313" key="7">
    <source>
        <dbReference type="Proteomes" id="UP001293593"/>
    </source>
</evidence>
<dbReference type="FunFam" id="3.30.430.20:FF:000002">
    <property type="entry name" value="Cysteine-rich receptor-like protein kinase 10"/>
    <property type="match status" value="1"/>
</dbReference>
<feature type="domain" description="Gnk2-homologous" evidence="5">
    <location>
        <begin position="134"/>
        <end position="241"/>
    </location>
</feature>
<dbReference type="Pfam" id="PF01657">
    <property type="entry name" value="Stress-antifung"/>
    <property type="match status" value="2"/>
</dbReference>
<feature type="region of interest" description="Disordered" evidence="3">
    <location>
        <begin position="252"/>
        <end position="279"/>
    </location>
</feature>
<keyword evidence="1 4" id="KW-0732">Signal</keyword>
<evidence type="ECO:0000256" key="2">
    <source>
        <dbReference type="ARBA" id="ARBA00022737"/>
    </source>
</evidence>
<dbReference type="EMBL" id="JAWXYG010000001">
    <property type="protein sequence ID" value="KAK4284436.1"/>
    <property type="molecule type" value="Genomic_DNA"/>
</dbReference>
<keyword evidence="2" id="KW-0677">Repeat</keyword>